<feature type="region of interest" description="Disordered" evidence="1">
    <location>
        <begin position="244"/>
        <end position="266"/>
    </location>
</feature>
<proteinExistence type="predicted"/>
<feature type="compositionally biased region" description="Polar residues" evidence="1">
    <location>
        <begin position="194"/>
        <end position="210"/>
    </location>
</feature>
<evidence type="ECO:0000313" key="3">
    <source>
        <dbReference type="WBParaSite" id="L893_g23038.t1"/>
    </source>
</evidence>
<dbReference type="WBParaSite" id="L893_g23038.t1">
    <property type="protein sequence ID" value="L893_g23038.t1"/>
    <property type="gene ID" value="L893_g23038"/>
</dbReference>
<dbReference type="AlphaFoldDB" id="A0A1I7Z5R3"/>
<evidence type="ECO:0000313" key="2">
    <source>
        <dbReference type="Proteomes" id="UP000095287"/>
    </source>
</evidence>
<name>A0A1I7Z5R3_9BILA</name>
<organism evidence="2 3">
    <name type="scientific">Steinernema glaseri</name>
    <dbReference type="NCBI Taxonomy" id="37863"/>
    <lineage>
        <taxon>Eukaryota</taxon>
        <taxon>Metazoa</taxon>
        <taxon>Ecdysozoa</taxon>
        <taxon>Nematoda</taxon>
        <taxon>Chromadorea</taxon>
        <taxon>Rhabditida</taxon>
        <taxon>Tylenchina</taxon>
        <taxon>Panagrolaimomorpha</taxon>
        <taxon>Strongyloidoidea</taxon>
        <taxon>Steinernematidae</taxon>
        <taxon>Steinernema</taxon>
    </lineage>
</organism>
<accession>A0A1I7Z5R3</accession>
<protein>
    <submittedName>
        <fullName evidence="3">Conserved membrane protein</fullName>
    </submittedName>
</protein>
<keyword evidence="2" id="KW-1185">Reference proteome</keyword>
<reference evidence="3" key="1">
    <citation type="submission" date="2016-11" db="UniProtKB">
        <authorList>
            <consortium name="WormBaseParasite"/>
        </authorList>
    </citation>
    <scope>IDENTIFICATION</scope>
</reference>
<evidence type="ECO:0000256" key="1">
    <source>
        <dbReference type="SAM" id="MobiDB-lite"/>
    </source>
</evidence>
<feature type="region of interest" description="Disordered" evidence="1">
    <location>
        <begin position="185"/>
        <end position="210"/>
    </location>
</feature>
<sequence length="266" mass="29147">MTFSPVLVPKERLTPVNIQRPVEQITQQSRQMDVSMSIAVPWRAKDGARFLSSIQGGVSMWIAIFCLALGLGLVDSLPQGFTRTLGSPPGILPPGYKQPLPPGMMPQPPLISAQPPVVEPEPEPHRVIPLPPAQFTVSREAKPDESPELEVAPSSHMIESAEEVARPTLRHHKKRRCPVLHPVEHSIPHPDTDPSCQDQGFPSRPSTSDTACSCDFPIAEKDASGCVTKFYTLCTRDEDDEQLLPVSPALEEGGPAPPEEFRQRLL</sequence>
<dbReference type="Proteomes" id="UP000095287">
    <property type="component" value="Unplaced"/>
</dbReference>